<comment type="caution">
    <text evidence="1">The sequence shown here is derived from an EMBL/GenBank/DDBJ whole genome shotgun (WGS) entry which is preliminary data.</text>
</comment>
<dbReference type="EMBL" id="JAQQDW010000035">
    <property type="protein sequence ID" value="MFM0105423.1"/>
    <property type="molecule type" value="Genomic_DNA"/>
</dbReference>
<dbReference type="Proteomes" id="UP001629235">
    <property type="component" value="Unassembled WGS sequence"/>
</dbReference>
<reference evidence="1 2" key="1">
    <citation type="journal article" date="2024" name="Chem. Sci.">
        <title>Discovery of megapolipeptins by genome mining of a Burkholderiales bacteria collection.</title>
        <authorList>
            <person name="Paulo B.S."/>
            <person name="Recchia M.J.J."/>
            <person name="Lee S."/>
            <person name="Fergusson C.H."/>
            <person name="Romanowski S.B."/>
            <person name="Hernandez A."/>
            <person name="Krull N."/>
            <person name="Liu D.Y."/>
            <person name="Cavanagh H."/>
            <person name="Bos A."/>
            <person name="Gray C.A."/>
            <person name="Murphy B.T."/>
            <person name="Linington R.G."/>
            <person name="Eustaquio A.S."/>
        </authorList>
    </citation>
    <scope>NUCLEOTIDE SEQUENCE [LARGE SCALE GENOMIC DNA]</scope>
    <source>
        <strain evidence="1 2">RL18-126-BIB-B</strain>
    </source>
</reference>
<gene>
    <name evidence="1" type="primary">tcuB</name>
    <name evidence="1" type="ORF">PQR01_18510</name>
</gene>
<name>A0ACC7ND25_9BURK</name>
<proteinExistence type="predicted"/>
<keyword evidence="2" id="KW-1185">Reference proteome</keyword>
<sequence>MQKIEALAREAQELANSPGRADYPSERDPRSRVIRVLPLSGDEAEVARQMQICNACRYCEGFCAVFPAMTRRLEFGKADVNYLANLCHNCGACYHACQYAPPHEFAVNVPQAMAKVRLETYTEYAWPPMMGALYKRNGLTVALALAAGLALFLILGTALTGSLLGYRDGAQPSGFYAIFSHHLLAAIFGAIFGFAVFALGIGVTRFWRDVSAGTASAPAIFEATRNVLALTYLDGGHGDGCNESDDRFTLARRRFHHFTFYGFMLCFAATAVATLYHYVLHEEAPYPMLSLPVVLGSLGGIGLLIGPAGLLWLNLRRNPESGDAKQRPMDRGFIALLLLTSATGLALLLGRDTPAMPALLASHLGVVMALFATLPYGKFAHGIYRSAALLKSAIEKRRSSGLQAGAD</sequence>
<protein>
    <submittedName>
        <fullName evidence="1">Tricarballylate utilization 4Fe-4S protein TcuB</fullName>
    </submittedName>
</protein>
<evidence type="ECO:0000313" key="2">
    <source>
        <dbReference type="Proteomes" id="UP001629235"/>
    </source>
</evidence>
<evidence type="ECO:0000313" key="1">
    <source>
        <dbReference type="EMBL" id="MFM0105423.1"/>
    </source>
</evidence>
<accession>A0ACC7ND25</accession>
<organism evidence="1 2">
    <name type="scientific">Paraburkholderia rhynchosiae</name>
    <dbReference type="NCBI Taxonomy" id="487049"/>
    <lineage>
        <taxon>Bacteria</taxon>
        <taxon>Pseudomonadati</taxon>
        <taxon>Pseudomonadota</taxon>
        <taxon>Betaproteobacteria</taxon>
        <taxon>Burkholderiales</taxon>
        <taxon>Burkholderiaceae</taxon>
        <taxon>Paraburkholderia</taxon>
    </lineage>
</organism>